<sequence length="348" mass="39396">MKSMVLNKLPNNSVKTFKTPTPLPWLSFAFTTMAILVVMGNSVNYSTKTLITPNYTTSSSDAMESSAQSKNSIMPDYYPRYGYPGESPISDGREFLKTHYNSTLRTRHVTNTKTRIETIVRGFGGRIDGSSSAERYGYIGFALPANKLELFRQEIKDIFGEKLYIEQISTENLLPQKQSIEAEQTQTEKYITGLKSERNQVINSHNSTATSLQSKINAINTEITRLEIENQTATQQRKTEISTRIAELQTEKNTIQGQLGTENKSYQNKLANIDSQLKNWQSNLEVVKKQDKNLIESVATVNGSISLSWISLWEMSDIYTPGPLLAWILLALATIAYFYHRRYLELAI</sequence>
<dbReference type="EMBL" id="MHWR01000027">
    <property type="protein sequence ID" value="OHB13042.1"/>
    <property type="molecule type" value="Genomic_DNA"/>
</dbReference>
<feature type="coiled-coil region" evidence="1">
    <location>
        <begin position="209"/>
        <end position="236"/>
    </location>
</feature>
<keyword evidence="2" id="KW-1133">Transmembrane helix</keyword>
<dbReference type="Proteomes" id="UP000177154">
    <property type="component" value="Unassembled WGS sequence"/>
</dbReference>
<accession>A0A1G2UUW3</accession>
<name>A0A1G2UUW3_9BACT</name>
<evidence type="ECO:0000313" key="4">
    <source>
        <dbReference type="Proteomes" id="UP000177154"/>
    </source>
</evidence>
<keyword evidence="1" id="KW-0175">Coiled coil</keyword>
<proteinExistence type="predicted"/>
<protein>
    <recommendedName>
        <fullName evidence="5">DUF4349 domain-containing protein</fullName>
    </recommendedName>
</protein>
<feature type="transmembrane region" description="Helical" evidence="2">
    <location>
        <begin position="318"/>
        <end position="339"/>
    </location>
</feature>
<evidence type="ECO:0008006" key="5">
    <source>
        <dbReference type="Google" id="ProtNLM"/>
    </source>
</evidence>
<comment type="caution">
    <text evidence="3">The sequence shown here is derived from an EMBL/GenBank/DDBJ whole genome shotgun (WGS) entry which is preliminary data.</text>
</comment>
<dbReference type="AlphaFoldDB" id="A0A1G2UUW3"/>
<organism evidence="3 4">
    <name type="scientific">Candidatus Zambryskibacteria bacterium RIFCSPLOWO2_12_39_8</name>
    <dbReference type="NCBI Taxonomy" id="1802774"/>
    <lineage>
        <taxon>Bacteria</taxon>
        <taxon>Candidatus Zambryskiibacteriota</taxon>
    </lineage>
</organism>
<keyword evidence="2" id="KW-0812">Transmembrane</keyword>
<evidence type="ECO:0000256" key="1">
    <source>
        <dbReference type="SAM" id="Coils"/>
    </source>
</evidence>
<reference evidence="3 4" key="1">
    <citation type="journal article" date="2016" name="Nat. Commun.">
        <title>Thousands of microbial genomes shed light on interconnected biogeochemical processes in an aquifer system.</title>
        <authorList>
            <person name="Anantharaman K."/>
            <person name="Brown C.T."/>
            <person name="Hug L.A."/>
            <person name="Sharon I."/>
            <person name="Castelle C.J."/>
            <person name="Probst A.J."/>
            <person name="Thomas B.C."/>
            <person name="Singh A."/>
            <person name="Wilkins M.J."/>
            <person name="Karaoz U."/>
            <person name="Brodie E.L."/>
            <person name="Williams K.H."/>
            <person name="Hubbard S.S."/>
            <person name="Banfield J.F."/>
        </authorList>
    </citation>
    <scope>NUCLEOTIDE SEQUENCE [LARGE SCALE GENOMIC DNA]</scope>
</reference>
<feature type="transmembrane region" description="Helical" evidence="2">
    <location>
        <begin position="294"/>
        <end position="312"/>
    </location>
</feature>
<gene>
    <name evidence="3" type="ORF">A2Y49_00105</name>
</gene>
<feature type="coiled-coil region" evidence="1">
    <location>
        <begin position="263"/>
        <end position="290"/>
    </location>
</feature>
<evidence type="ECO:0000256" key="2">
    <source>
        <dbReference type="SAM" id="Phobius"/>
    </source>
</evidence>
<feature type="transmembrane region" description="Helical" evidence="2">
    <location>
        <begin position="23"/>
        <end position="43"/>
    </location>
</feature>
<evidence type="ECO:0000313" key="3">
    <source>
        <dbReference type="EMBL" id="OHB13042.1"/>
    </source>
</evidence>
<keyword evidence="2" id="KW-0472">Membrane</keyword>